<evidence type="ECO:0000313" key="2">
    <source>
        <dbReference type="EMBL" id="CAA9358020.1"/>
    </source>
</evidence>
<sequence>GHPYPSPGRTRPPRTRGADGRAGLSHGAGTASRTTGAHRRQSRLRHPRRGGGRQGGGDARAAAGMGVRARPPRRADPGAGRQRADARPGRGGAAGGGRGGVGGRARRRCGTPDDVAAPGRGPPLLRGAGLRADRVALRQADGL</sequence>
<reference evidence="2" key="1">
    <citation type="submission" date="2020-02" db="EMBL/GenBank/DDBJ databases">
        <authorList>
            <person name="Meier V. D."/>
        </authorList>
    </citation>
    <scope>NUCLEOTIDE SEQUENCE</scope>
    <source>
        <strain evidence="2">AVDCRST_MAG89</strain>
    </source>
</reference>
<dbReference type="EMBL" id="CADCTV010000742">
    <property type="protein sequence ID" value="CAA9358020.1"/>
    <property type="molecule type" value="Genomic_DNA"/>
</dbReference>
<evidence type="ECO:0000256" key="1">
    <source>
        <dbReference type="SAM" id="MobiDB-lite"/>
    </source>
</evidence>
<name>A0A6J4MGT1_9BACT</name>
<feature type="non-terminal residue" evidence="2">
    <location>
        <position position="1"/>
    </location>
</feature>
<gene>
    <name evidence="2" type="ORF">AVDCRST_MAG89-3560</name>
</gene>
<protein>
    <submittedName>
        <fullName evidence="2">Uncharacterized protein</fullName>
    </submittedName>
</protein>
<proteinExistence type="predicted"/>
<accession>A0A6J4MGT1</accession>
<feature type="compositionally biased region" description="Gly residues" evidence="1">
    <location>
        <begin position="89"/>
        <end position="103"/>
    </location>
</feature>
<feature type="region of interest" description="Disordered" evidence="1">
    <location>
        <begin position="1"/>
        <end position="128"/>
    </location>
</feature>
<feature type="compositionally biased region" description="Low complexity" evidence="1">
    <location>
        <begin position="59"/>
        <end position="69"/>
    </location>
</feature>
<feature type="compositionally biased region" description="Basic residues" evidence="1">
    <location>
        <begin position="36"/>
        <end position="51"/>
    </location>
</feature>
<dbReference type="AlphaFoldDB" id="A0A6J4MGT1"/>
<feature type="compositionally biased region" description="Low complexity" evidence="1">
    <location>
        <begin position="116"/>
        <end position="128"/>
    </location>
</feature>
<organism evidence="2">
    <name type="scientific">uncultured Gemmatimonadota bacterium</name>
    <dbReference type="NCBI Taxonomy" id="203437"/>
    <lineage>
        <taxon>Bacteria</taxon>
        <taxon>Pseudomonadati</taxon>
        <taxon>Gemmatimonadota</taxon>
        <taxon>environmental samples</taxon>
    </lineage>
</organism>
<feature type="non-terminal residue" evidence="2">
    <location>
        <position position="143"/>
    </location>
</feature>